<dbReference type="PANTHER" id="PTHR31286:SF60">
    <property type="entry name" value="PROTEIN, PUTATIVE-RELATED"/>
    <property type="match status" value="1"/>
</dbReference>
<feature type="compositionally biased region" description="Polar residues" evidence="1">
    <location>
        <begin position="10"/>
        <end position="20"/>
    </location>
</feature>
<dbReference type="AlphaFoldDB" id="A0A7J6XCI5"/>
<feature type="domain" description="DUF4283" evidence="2">
    <location>
        <begin position="81"/>
        <end position="155"/>
    </location>
</feature>
<evidence type="ECO:0000259" key="2">
    <source>
        <dbReference type="Pfam" id="PF14111"/>
    </source>
</evidence>
<organism evidence="3 4">
    <name type="scientific">Thalictrum thalictroides</name>
    <name type="common">Rue-anemone</name>
    <name type="synonym">Anemone thalictroides</name>
    <dbReference type="NCBI Taxonomy" id="46969"/>
    <lineage>
        <taxon>Eukaryota</taxon>
        <taxon>Viridiplantae</taxon>
        <taxon>Streptophyta</taxon>
        <taxon>Embryophyta</taxon>
        <taxon>Tracheophyta</taxon>
        <taxon>Spermatophyta</taxon>
        <taxon>Magnoliopsida</taxon>
        <taxon>Ranunculales</taxon>
        <taxon>Ranunculaceae</taxon>
        <taxon>Thalictroideae</taxon>
        <taxon>Thalictrum</taxon>
    </lineage>
</organism>
<comment type="caution">
    <text evidence="3">The sequence shown here is derived from an EMBL/GenBank/DDBJ whole genome shotgun (WGS) entry which is preliminary data.</text>
</comment>
<reference evidence="3 4" key="1">
    <citation type="submission" date="2020-06" db="EMBL/GenBank/DDBJ databases">
        <title>Transcriptomic and genomic resources for Thalictrum thalictroides and T. hernandezii: Facilitating candidate gene discovery in an emerging model plant lineage.</title>
        <authorList>
            <person name="Arias T."/>
            <person name="Riano-Pachon D.M."/>
            <person name="Di Stilio V.S."/>
        </authorList>
    </citation>
    <scope>NUCLEOTIDE SEQUENCE [LARGE SCALE GENOMIC DNA]</scope>
    <source>
        <strain evidence="4">cv. WT478/WT964</strain>
        <tissue evidence="3">Leaves</tissue>
    </source>
</reference>
<dbReference type="InterPro" id="IPR040256">
    <property type="entry name" value="At4g02000-like"/>
</dbReference>
<accession>A0A7J6XCI5</accession>
<keyword evidence="4" id="KW-1185">Reference proteome</keyword>
<name>A0A7J6XCI5_THATH</name>
<dbReference type="Proteomes" id="UP000554482">
    <property type="component" value="Unassembled WGS sequence"/>
</dbReference>
<dbReference type="Pfam" id="PF14111">
    <property type="entry name" value="DUF4283"/>
    <property type="match status" value="1"/>
</dbReference>
<dbReference type="OrthoDB" id="1750606at2759"/>
<dbReference type="InterPro" id="IPR025558">
    <property type="entry name" value="DUF4283"/>
</dbReference>
<evidence type="ECO:0000313" key="3">
    <source>
        <dbReference type="EMBL" id="KAF5207203.1"/>
    </source>
</evidence>
<proteinExistence type="predicted"/>
<dbReference type="PANTHER" id="PTHR31286">
    <property type="entry name" value="GLYCINE-RICH CELL WALL STRUCTURAL PROTEIN 1.8-LIKE"/>
    <property type="match status" value="1"/>
</dbReference>
<evidence type="ECO:0000313" key="4">
    <source>
        <dbReference type="Proteomes" id="UP000554482"/>
    </source>
</evidence>
<dbReference type="EMBL" id="JABWDY010001716">
    <property type="protein sequence ID" value="KAF5207203.1"/>
    <property type="molecule type" value="Genomic_DNA"/>
</dbReference>
<feature type="region of interest" description="Disordered" evidence="1">
    <location>
        <begin position="1"/>
        <end position="31"/>
    </location>
</feature>
<sequence length="155" mass="17593">MDLSEFEIPPQQNTSSTPLLPSQAPPNPTIQPALKPISYADIAKQNTPTPIFHNLPDPEKMGDYPVVTISSDALQRGLSYCKHCLLGRLDLQKVTIDRVRELALQKWRPTGNWLITPIGKGYLFIRFDNVEDMNKVWSTGSSWSFDDEPLRLSQW</sequence>
<gene>
    <name evidence="3" type="ORF">FRX31_003210</name>
</gene>
<evidence type="ECO:0000256" key="1">
    <source>
        <dbReference type="SAM" id="MobiDB-lite"/>
    </source>
</evidence>
<feature type="non-terminal residue" evidence="3">
    <location>
        <position position="155"/>
    </location>
</feature>
<protein>
    <recommendedName>
        <fullName evidence="2">DUF4283 domain-containing protein</fullName>
    </recommendedName>
</protein>